<name>A0AAD7ZA85_DIPPU</name>
<evidence type="ECO:0000313" key="2">
    <source>
        <dbReference type="Proteomes" id="UP001233999"/>
    </source>
</evidence>
<dbReference type="EMBL" id="JASPKZ010009383">
    <property type="protein sequence ID" value="KAJ9576965.1"/>
    <property type="molecule type" value="Genomic_DNA"/>
</dbReference>
<reference evidence="1" key="1">
    <citation type="journal article" date="2023" name="IScience">
        <title>Live-bearing cockroach genome reveals convergent evolutionary mechanisms linked to viviparity in insects and beyond.</title>
        <authorList>
            <person name="Fouks B."/>
            <person name="Harrison M.C."/>
            <person name="Mikhailova A.A."/>
            <person name="Marchal E."/>
            <person name="English S."/>
            <person name="Carruthers M."/>
            <person name="Jennings E.C."/>
            <person name="Chiamaka E.L."/>
            <person name="Frigard R.A."/>
            <person name="Pippel M."/>
            <person name="Attardo G.M."/>
            <person name="Benoit J.B."/>
            <person name="Bornberg-Bauer E."/>
            <person name="Tobe S.S."/>
        </authorList>
    </citation>
    <scope>NUCLEOTIDE SEQUENCE</scope>
    <source>
        <strain evidence="1">Stay&amp;Tobe</strain>
    </source>
</reference>
<comment type="caution">
    <text evidence="1">The sequence shown here is derived from an EMBL/GenBank/DDBJ whole genome shotgun (WGS) entry which is preliminary data.</text>
</comment>
<sequence length="68" mass="7886">LYHEKKYENMQLVTPANLYCNIILTENIYNVPNIQTLIMTVSIQFQSTTTYEAHQEFITSTCSSHQNA</sequence>
<accession>A0AAD7ZA85</accession>
<proteinExistence type="predicted"/>
<organism evidence="1 2">
    <name type="scientific">Diploptera punctata</name>
    <name type="common">Pacific beetle cockroach</name>
    <dbReference type="NCBI Taxonomy" id="6984"/>
    <lineage>
        <taxon>Eukaryota</taxon>
        <taxon>Metazoa</taxon>
        <taxon>Ecdysozoa</taxon>
        <taxon>Arthropoda</taxon>
        <taxon>Hexapoda</taxon>
        <taxon>Insecta</taxon>
        <taxon>Pterygota</taxon>
        <taxon>Neoptera</taxon>
        <taxon>Polyneoptera</taxon>
        <taxon>Dictyoptera</taxon>
        <taxon>Blattodea</taxon>
        <taxon>Blaberoidea</taxon>
        <taxon>Blaberidae</taxon>
        <taxon>Diplopterinae</taxon>
        <taxon>Diploptera</taxon>
    </lineage>
</organism>
<keyword evidence="2" id="KW-1185">Reference proteome</keyword>
<feature type="non-terminal residue" evidence="1">
    <location>
        <position position="1"/>
    </location>
</feature>
<dbReference type="AlphaFoldDB" id="A0AAD7ZA85"/>
<feature type="non-terminal residue" evidence="1">
    <location>
        <position position="68"/>
    </location>
</feature>
<dbReference type="Proteomes" id="UP001233999">
    <property type="component" value="Unassembled WGS sequence"/>
</dbReference>
<gene>
    <name evidence="1" type="ORF">L9F63_006460</name>
</gene>
<protein>
    <submittedName>
        <fullName evidence="1">Uncharacterized protein</fullName>
    </submittedName>
</protein>
<reference evidence="1" key="2">
    <citation type="submission" date="2023-05" db="EMBL/GenBank/DDBJ databases">
        <authorList>
            <person name="Fouks B."/>
        </authorList>
    </citation>
    <scope>NUCLEOTIDE SEQUENCE</scope>
    <source>
        <strain evidence="1">Stay&amp;Tobe</strain>
        <tissue evidence="1">Testes</tissue>
    </source>
</reference>
<evidence type="ECO:0000313" key="1">
    <source>
        <dbReference type="EMBL" id="KAJ9576965.1"/>
    </source>
</evidence>